<evidence type="ECO:0000256" key="9">
    <source>
        <dbReference type="ARBA" id="ARBA00023136"/>
    </source>
</evidence>
<keyword evidence="7 11" id="KW-0573">Peptidoglycan synthesis</keyword>
<dbReference type="GO" id="GO:0071555">
    <property type="term" value="P:cell wall organization"/>
    <property type="evidence" value="ECO:0007669"/>
    <property type="project" value="UniProtKB-KW"/>
</dbReference>
<evidence type="ECO:0000313" key="13">
    <source>
        <dbReference type="EMBL" id="CDM66073.1"/>
    </source>
</evidence>
<evidence type="ECO:0000256" key="8">
    <source>
        <dbReference type="ARBA" id="ARBA00022989"/>
    </source>
</evidence>
<dbReference type="GO" id="GO:0009274">
    <property type="term" value="C:peptidoglycan-based cell wall"/>
    <property type="evidence" value="ECO:0007669"/>
    <property type="project" value="InterPro"/>
</dbReference>
<dbReference type="Proteomes" id="UP000031518">
    <property type="component" value="Unassembled WGS sequence"/>
</dbReference>
<evidence type="ECO:0000256" key="4">
    <source>
        <dbReference type="ARBA" id="ARBA00022679"/>
    </source>
</evidence>
<dbReference type="PANTHER" id="PTHR30400">
    <property type="entry name" value="MONOFUNCTIONAL BIOSYNTHETIC PEPTIDOGLYCAN TRANSGLYCOSYLASE"/>
    <property type="match status" value="1"/>
</dbReference>
<keyword evidence="1 11" id="KW-1003">Cell membrane</keyword>
<evidence type="ECO:0000256" key="5">
    <source>
        <dbReference type="ARBA" id="ARBA00022692"/>
    </source>
</evidence>
<keyword evidence="2" id="KW-0997">Cell inner membrane</keyword>
<keyword evidence="10 11" id="KW-0961">Cell wall biogenesis/degradation</keyword>
<dbReference type="GO" id="GO:0008360">
    <property type="term" value="P:regulation of cell shape"/>
    <property type="evidence" value="ECO:0007669"/>
    <property type="project" value="UniProtKB-KW"/>
</dbReference>
<keyword evidence="6 11" id="KW-0133">Cell shape</keyword>
<reference evidence="13 14" key="2">
    <citation type="submission" date="2015-01" db="EMBL/GenBank/DDBJ databases">
        <title>Complete genome sequence of Pyrinomonas methylaliphatogenes type strain K22T.</title>
        <authorList>
            <person name="Lee K.C.Y."/>
            <person name="Power J.F."/>
            <person name="Dunfield P.F."/>
            <person name="Morgan X.C."/>
            <person name="Huttenhower C."/>
            <person name="Stott M.B."/>
        </authorList>
    </citation>
    <scope>NUCLEOTIDE SEQUENCE [LARGE SCALE GENOMIC DNA]</scope>
    <source>
        <strain evidence="13 14">K22</strain>
    </source>
</reference>
<dbReference type="RefSeq" id="WP_060635555.1">
    <property type="nucleotide sequence ID" value="NZ_CBXV010000007.1"/>
</dbReference>
<dbReference type="GO" id="GO:0008955">
    <property type="term" value="F:peptidoglycan glycosyltransferase activity"/>
    <property type="evidence" value="ECO:0007669"/>
    <property type="project" value="UniProtKB-UniRule"/>
</dbReference>
<name>A0A0B6WXT5_9BACT</name>
<dbReference type="AlphaFoldDB" id="A0A0B6WXT5"/>
<evidence type="ECO:0000256" key="11">
    <source>
        <dbReference type="HAMAP-Rule" id="MF_00766"/>
    </source>
</evidence>
<protein>
    <recommendedName>
        <fullName evidence="11">Biosynthetic peptidoglycan transglycosylase</fullName>
        <ecNumber evidence="11">2.4.99.28</ecNumber>
    </recommendedName>
    <alternativeName>
        <fullName evidence="11">Glycan polymerase</fullName>
    </alternativeName>
    <alternativeName>
        <fullName evidence="11">Peptidoglycan glycosyltransferase MtgA</fullName>
        <shortName evidence="11">PGT</shortName>
    </alternativeName>
</protein>
<evidence type="ECO:0000256" key="6">
    <source>
        <dbReference type="ARBA" id="ARBA00022960"/>
    </source>
</evidence>
<comment type="pathway">
    <text evidence="11">Cell wall biogenesis; peptidoglycan biosynthesis.</text>
</comment>
<organism evidence="13 14">
    <name type="scientific">Pyrinomonas methylaliphatogenes</name>
    <dbReference type="NCBI Taxonomy" id="454194"/>
    <lineage>
        <taxon>Bacteria</taxon>
        <taxon>Pseudomonadati</taxon>
        <taxon>Acidobacteriota</taxon>
        <taxon>Blastocatellia</taxon>
        <taxon>Blastocatellales</taxon>
        <taxon>Pyrinomonadaceae</taxon>
        <taxon>Pyrinomonas</taxon>
    </lineage>
</organism>
<comment type="similarity">
    <text evidence="11">Belongs to the glycosyltransferase 51 family.</text>
</comment>
<evidence type="ECO:0000256" key="10">
    <source>
        <dbReference type="ARBA" id="ARBA00023316"/>
    </source>
</evidence>
<evidence type="ECO:0000313" key="14">
    <source>
        <dbReference type="Proteomes" id="UP000031518"/>
    </source>
</evidence>
<dbReference type="HAMAP" id="MF_00766">
    <property type="entry name" value="PGT_MtgA"/>
    <property type="match status" value="1"/>
</dbReference>
<keyword evidence="3 11" id="KW-0328">Glycosyltransferase</keyword>
<accession>A0A0B6WXT5</accession>
<dbReference type="STRING" id="454194.PYK22_02083"/>
<dbReference type="SUPFAM" id="SSF53955">
    <property type="entry name" value="Lysozyme-like"/>
    <property type="match status" value="1"/>
</dbReference>
<dbReference type="GO" id="GO:0016763">
    <property type="term" value="F:pentosyltransferase activity"/>
    <property type="evidence" value="ECO:0007669"/>
    <property type="project" value="InterPro"/>
</dbReference>
<dbReference type="PANTHER" id="PTHR30400:SF0">
    <property type="entry name" value="BIOSYNTHETIC PEPTIDOGLYCAN TRANSGLYCOSYLASE"/>
    <property type="match status" value="1"/>
</dbReference>
<dbReference type="EMBL" id="CBXV010000007">
    <property type="protein sequence ID" value="CDM66073.1"/>
    <property type="molecule type" value="Genomic_DNA"/>
</dbReference>
<evidence type="ECO:0000256" key="7">
    <source>
        <dbReference type="ARBA" id="ARBA00022984"/>
    </source>
</evidence>
<keyword evidence="14" id="KW-1185">Reference proteome</keyword>
<evidence type="ECO:0000256" key="2">
    <source>
        <dbReference type="ARBA" id="ARBA00022519"/>
    </source>
</evidence>
<keyword evidence="5 11" id="KW-0812">Transmembrane</keyword>
<sequence length="292" mass="33713">MFKWLKRILIFSLLAILLWIAAEASLYYYWVRQLRDHNPQTTALIEQRAREARARGEEPKRFQQWVPLSRISVNLQRAVIAGEDHNFATHNGFDYEAIRRAWEEAQREAEREARAEGDQDPTDWIPPLPAFKRGASTITQQLAKNLFLSTERSFLRKAREAFITILLEHELSKRRILELYLNVIEWGDGIYGAEAASQYYFKKSAADLTPREAAFLAAIIPNPITVFNPQKNPRRVARRQRIILRYMSSVKLPAEREERSASRPTAFGPLMCAARNLIPQSSASAARICWTT</sequence>
<dbReference type="InterPro" id="IPR036950">
    <property type="entry name" value="PBP_transglycosylase"/>
</dbReference>
<evidence type="ECO:0000256" key="1">
    <source>
        <dbReference type="ARBA" id="ARBA00022475"/>
    </source>
</evidence>
<feature type="domain" description="Glycosyl transferase family 51" evidence="12">
    <location>
        <begin position="132"/>
        <end position="247"/>
    </location>
</feature>
<gene>
    <name evidence="11" type="primary">mtgA</name>
    <name evidence="13" type="ORF">PYK22_02083</name>
</gene>
<dbReference type="Gene3D" id="1.10.3810.10">
    <property type="entry name" value="Biosynthetic peptidoglycan transglycosylase-like"/>
    <property type="match status" value="1"/>
</dbReference>
<dbReference type="InterPro" id="IPR001264">
    <property type="entry name" value="Glyco_trans_51"/>
</dbReference>
<dbReference type="InterPro" id="IPR023346">
    <property type="entry name" value="Lysozyme-like_dom_sf"/>
</dbReference>
<dbReference type="OrthoDB" id="9766909at2"/>
<reference evidence="13 14" key="1">
    <citation type="submission" date="2013-12" db="EMBL/GenBank/DDBJ databases">
        <authorList>
            <person name="Stott M."/>
        </authorList>
    </citation>
    <scope>NUCLEOTIDE SEQUENCE [LARGE SCALE GENOMIC DNA]</scope>
    <source>
        <strain evidence="13 14">K22</strain>
    </source>
</reference>
<comment type="function">
    <text evidence="11">Peptidoglycan polymerase that catalyzes glycan chain elongation from lipid-linked precursors.</text>
</comment>
<comment type="catalytic activity">
    <reaction evidence="11">
        <text>[GlcNAc-(1-&gt;4)-Mur2Ac(oyl-L-Ala-gamma-D-Glu-L-Lys-D-Ala-D-Ala)](n)-di-trans,octa-cis-undecaprenyl diphosphate + beta-D-GlcNAc-(1-&gt;4)-Mur2Ac(oyl-L-Ala-gamma-D-Glu-L-Lys-D-Ala-D-Ala)-di-trans,octa-cis-undecaprenyl diphosphate = [GlcNAc-(1-&gt;4)-Mur2Ac(oyl-L-Ala-gamma-D-Glu-L-Lys-D-Ala-D-Ala)](n+1)-di-trans,octa-cis-undecaprenyl diphosphate + di-trans,octa-cis-undecaprenyl diphosphate + H(+)</text>
        <dbReference type="Rhea" id="RHEA:23708"/>
        <dbReference type="Rhea" id="RHEA-COMP:9602"/>
        <dbReference type="Rhea" id="RHEA-COMP:9603"/>
        <dbReference type="ChEBI" id="CHEBI:15378"/>
        <dbReference type="ChEBI" id="CHEBI:58405"/>
        <dbReference type="ChEBI" id="CHEBI:60033"/>
        <dbReference type="ChEBI" id="CHEBI:78435"/>
        <dbReference type="EC" id="2.4.99.28"/>
    </reaction>
</comment>
<keyword evidence="8 11" id="KW-1133">Transmembrane helix</keyword>
<comment type="subcellular location">
    <subcellularLocation>
        <location evidence="11">Cell membrane</location>
        <topology evidence="11">Single-pass membrane protein</topology>
    </subcellularLocation>
</comment>
<keyword evidence="9 11" id="KW-0472">Membrane</keyword>
<proteinExistence type="inferred from homology"/>
<dbReference type="UniPathway" id="UPA00219"/>
<evidence type="ECO:0000259" key="12">
    <source>
        <dbReference type="Pfam" id="PF00912"/>
    </source>
</evidence>
<dbReference type="Pfam" id="PF00912">
    <property type="entry name" value="Transgly"/>
    <property type="match status" value="2"/>
</dbReference>
<dbReference type="GO" id="GO:0005886">
    <property type="term" value="C:plasma membrane"/>
    <property type="evidence" value="ECO:0007669"/>
    <property type="project" value="UniProtKB-SubCell"/>
</dbReference>
<keyword evidence="4 11" id="KW-0808">Transferase</keyword>
<dbReference type="InterPro" id="IPR011812">
    <property type="entry name" value="Pep_trsgly"/>
</dbReference>
<dbReference type="GO" id="GO:0009252">
    <property type="term" value="P:peptidoglycan biosynthetic process"/>
    <property type="evidence" value="ECO:0007669"/>
    <property type="project" value="UniProtKB-UniRule"/>
</dbReference>
<feature type="domain" description="Glycosyl transferase family 51" evidence="12">
    <location>
        <begin position="60"/>
        <end position="108"/>
    </location>
</feature>
<evidence type="ECO:0000256" key="3">
    <source>
        <dbReference type="ARBA" id="ARBA00022676"/>
    </source>
</evidence>
<dbReference type="EC" id="2.4.99.28" evidence="11"/>